<organism evidence="1">
    <name type="scientific">Anguilla anguilla</name>
    <name type="common">European freshwater eel</name>
    <name type="synonym">Muraena anguilla</name>
    <dbReference type="NCBI Taxonomy" id="7936"/>
    <lineage>
        <taxon>Eukaryota</taxon>
        <taxon>Metazoa</taxon>
        <taxon>Chordata</taxon>
        <taxon>Craniata</taxon>
        <taxon>Vertebrata</taxon>
        <taxon>Euteleostomi</taxon>
        <taxon>Actinopterygii</taxon>
        <taxon>Neopterygii</taxon>
        <taxon>Teleostei</taxon>
        <taxon>Anguilliformes</taxon>
        <taxon>Anguillidae</taxon>
        <taxon>Anguilla</taxon>
    </lineage>
</organism>
<dbReference type="EMBL" id="GBXM01051426">
    <property type="protein sequence ID" value="JAH57151.1"/>
    <property type="molecule type" value="Transcribed_RNA"/>
</dbReference>
<reference evidence="1" key="1">
    <citation type="submission" date="2014-11" db="EMBL/GenBank/DDBJ databases">
        <authorList>
            <person name="Amaro Gonzalez C."/>
        </authorList>
    </citation>
    <scope>NUCLEOTIDE SEQUENCE</scope>
</reference>
<accession>A0A0E9TU99</accession>
<dbReference type="AlphaFoldDB" id="A0A0E9TU99"/>
<sequence length="30" mass="3589">MQNERQELARITSQAPKQNTDFNSLKQLWL</sequence>
<protein>
    <submittedName>
        <fullName evidence="1">Uncharacterized protein</fullName>
    </submittedName>
</protein>
<proteinExistence type="predicted"/>
<name>A0A0E9TU99_ANGAN</name>
<reference evidence="1" key="2">
    <citation type="journal article" date="2015" name="Fish Shellfish Immunol.">
        <title>Early steps in the European eel (Anguilla anguilla)-Vibrio vulnificus interaction in the gills: Role of the RtxA13 toxin.</title>
        <authorList>
            <person name="Callol A."/>
            <person name="Pajuelo D."/>
            <person name="Ebbesson L."/>
            <person name="Teles M."/>
            <person name="MacKenzie S."/>
            <person name="Amaro C."/>
        </authorList>
    </citation>
    <scope>NUCLEOTIDE SEQUENCE</scope>
</reference>
<evidence type="ECO:0000313" key="1">
    <source>
        <dbReference type="EMBL" id="JAH57151.1"/>
    </source>
</evidence>